<keyword evidence="5" id="KW-1185">Reference proteome</keyword>
<dbReference type="Ensembl" id="ENSCMIT00000015077.1">
    <property type="protein sequence ID" value="ENSCMIP00000014766.1"/>
    <property type="gene ID" value="ENSCMIG00000007263.1"/>
</dbReference>
<dbReference type="STRING" id="7868.ENSCMIP00000014766"/>
<dbReference type="GO" id="GO:0005737">
    <property type="term" value="C:cytoplasm"/>
    <property type="evidence" value="ECO:0007669"/>
    <property type="project" value="TreeGrafter"/>
</dbReference>
<organism evidence="4 5">
    <name type="scientific">Callorhinchus milii</name>
    <name type="common">Ghost shark</name>
    <dbReference type="NCBI Taxonomy" id="7868"/>
    <lineage>
        <taxon>Eukaryota</taxon>
        <taxon>Metazoa</taxon>
        <taxon>Chordata</taxon>
        <taxon>Craniata</taxon>
        <taxon>Vertebrata</taxon>
        <taxon>Chondrichthyes</taxon>
        <taxon>Holocephali</taxon>
        <taxon>Chimaeriformes</taxon>
        <taxon>Callorhinchidae</taxon>
        <taxon>Callorhinchus</taxon>
    </lineage>
</organism>
<evidence type="ECO:0000256" key="1">
    <source>
        <dbReference type="ARBA" id="ARBA00005480"/>
    </source>
</evidence>
<keyword evidence="2" id="KW-0810">Translation regulation</keyword>
<evidence type="ECO:0000256" key="2">
    <source>
        <dbReference type="ARBA" id="ARBA00022845"/>
    </source>
</evidence>
<dbReference type="GeneTree" id="ENSGT00940000163328"/>
<reference evidence="5" key="2">
    <citation type="journal article" date="2007" name="PLoS Biol.">
        <title>Survey sequencing and comparative analysis of the elephant shark (Callorhinchus milii) genome.</title>
        <authorList>
            <person name="Venkatesh B."/>
            <person name="Kirkness E.F."/>
            <person name="Loh Y.H."/>
            <person name="Halpern A.L."/>
            <person name="Lee A.P."/>
            <person name="Johnson J."/>
            <person name="Dandona N."/>
            <person name="Viswanathan L.D."/>
            <person name="Tay A."/>
            <person name="Venter J.C."/>
            <person name="Strausberg R.L."/>
            <person name="Brenner S."/>
        </authorList>
    </citation>
    <scope>NUCLEOTIDE SEQUENCE [LARGE SCALE GENOMIC DNA]</scope>
</reference>
<evidence type="ECO:0000256" key="3">
    <source>
        <dbReference type="ARBA" id="ARBA00023193"/>
    </source>
</evidence>
<evidence type="ECO:0000313" key="5">
    <source>
        <dbReference type="Proteomes" id="UP000314986"/>
    </source>
</evidence>
<dbReference type="Proteomes" id="UP000314986">
    <property type="component" value="Unassembled WGS sequence"/>
</dbReference>
<dbReference type="Pfam" id="PF05456">
    <property type="entry name" value="eIF_4EBP"/>
    <property type="match status" value="1"/>
</dbReference>
<reference evidence="5" key="3">
    <citation type="journal article" date="2014" name="Nature">
        <title>Elephant shark genome provides unique insights into gnathostome evolution.</title>
        <authorList>
            <consortium name="International Elephant Shark Genome Sequencing Consortium"/>
            <person name="Venkatesh B."/>
            <person name="Lee A.P."/>
            <person name="Ravi V."/>
            <person name="Maurya A.K."/>
            <person name="Lian M.M."/>
            <person name="Swann J.B."/>
            <person name="Ohta Y."/>
            <person name="Flajnik M.F."/>
            <person name="Sutoh Y."/>
            <person name="Kasahara M."/>
            <person name="Hoon S."/>
            <person name="Gangu V."/>
            <person name="Roy S.W."/>
            <person name="Irimia M."/>
            <person name="Korzh V."/>
            <person name="Kondrychyn I."/>
            <person name="Lim Z.W."/>
            <person name="Tay B.H."/>
            <person name="Tohari S."/>
            <person name="Kong K.W."/>
            <person name="Ho S."/>
            <person name="Lorente-Galdos B."/>
            <person name="Quilez J."/>
            <person name="Marques-Bonet T."/>
            <person name="Raney B.J."/>
            <person name="Ingham P.W."/>
            <person name="Tay A."/>
            <person name="Hillier L.W."/>
            <person name="Minx P."/>
            <person name="Boehm T."/>
            <person name="Wilson R.K."/>
            <person name="Brenner S."/>
            <person name="Warren W.C."/>
        </authorList>
    </citation>
    <scope>NUCLEOTIDE SEQUENCE [LARGE SCALE GENOMIC DNA]</scope>
</reference>
<dbReference type="AlphaFoldDB" id="A0A4W3HFQ9"/>
<dbReference type="GO" id="GO:0045947">
    <property type="term" value="P:negative regulation of translational initiation"/>
    <property type="evidence" value="ECO:0007669"/>
    <property type="project" value="InterPro"/>
</dbReference>
<comment type="similarity">
    <text evidence="1">Belongs to the eIF4E-binding protein family.</text>
</comment>
<proteinExistence type="inferred from homology"/>
<dbReference type="PANTHER" id="PTHR12669:SF5">
    <property type="entry name" value="EUKARYOTIC TRANSLATION INITIATION FACTOR 4E-BINDING PROTEIN 3"/>
    <property type="match status" value="1"/>
</dbReference>
<name>A0A4W3HFQ9_CALMI</name>
<dbReference type="GO" id="GO:0008190">
    <property type="term" value="F:eukaryotic initiation factor 4E binding"/>
    <property type="evidence" value="ECO:0007669"/>
    <property type="project" value="InterPro"/>
</dbReference>
<reference evidence="5" key="1">
    <citation type="journal article" date="2006" name="Science">
        <title>Ancient noncoding elements conserved in the human genome.</title>
        <authorList>
            <person name="Venkatesh B."/>
            <person name="Kirkness E.F."/>
            <person name="Loh Y.H."/>
            <person name="Halpern A.L."/>
            <person name="Lee A.P."/>
            <person name="Johnson J."/>
            <person name="Dandona N."/>
            <person name="Viswanathan L.D."/>
            <person name="Tay A."/>
            <person name="Venter J.C."/>
            <person name="Strausberg R.L."/>
            <person name="Brenner S."/>
        </authorList>
    </citation>
    <scope>NUCLEOTIDE SEQUENCE [LARGE SCALE GENOMIC DNA]</scope>
</reference>
<evidence type="ECO:0000313" key="4">
    <source>
        <dbReference type="Ensembl" id="ENSCMIP00000014766.1"/>
    </source>
</evidence>
<protein>
    <submittedName>
        <fullName evidence="4">Eukaryotic translation initiation factor 4E binding protein 3</fullName>
    </submittedName>
</protein>
<accession>A0A4W3HFQ9</accession>
<keyword evidence="3" id="KW-0652">Protein synthesis inhibitor</keyword>
<dbReference type="InParanoid" id="A0A4W3HFQ9"/>
<dbReference type="PANTHER" id="PTHR12669">
    <property type="entry name" value="EUKARYOTIC TRANSLATION INITIATION FACTOR 4E-BINDING PROTEIN"/>
    <property type="match status" value="1"/>
</dbReference>
<dbReference type="InterPro" id="IPR008606">
    <property type="entry name" value="EIF4EBP"/>
</dbReference>
<reference evidence="4" key="5">
    <citation type="submission" date="2025-09" db="UniProtKB">
        <authorList>
            <consortium name="Ensembl"/>
        </authorList>
    </citation>
    <scope>IDENTIFICATION</scope>
</reference>
<sequence>MWGKGTLRTSISLSYISDTLYQTMSIFLLVRGRSGEAETQQCHQRDGTRIIYDRKFLMECRNSPIARTPPCYLPQIPGVTLPQHSTLAKVEEMKEHEEMEKVPVDDAQFDMDI</sequence>
<reference evidence="4" key="4">
    <citation type="submission" date="2025-08" db="UniProtKB">
        <authorList>
            <consortium name="Ensembl"/>
        </authorList>
    </citation>
    <scope>IDENTIFICATION</scope>
</reference>